<protein>
    <submittedName>
        <fullName evidence="2">Uncharacterized protein</fullName>
    </submittedName>
</protein>
<evidence type="ECO:0000313" key="3">
    <source>
        <dbReference type="Proteomes" id="UP001501638"/>
    </source>
</evidence>
<dbReference type="EMBL" id="BAAASZ010000037">
    <property type="protein sequence ID" value="GAA2461435.1"/>
    <property type="molecule type" value="Genomic_DNA"/>
</dbReference>
<feature type="compositionally biased region" description="Basic and acidic residues" evidence="1">
    <location>
        <begin position="66"/>
        <end position="84"/>
    </location>
</feature>
<accession>A0ABP5XNG8</accession>
<feature type="compositionally biased region" description="Basic residues" evidence="1">
    <location>
        <begin position="87"/>
        <end position="102"/>
    </location>
</feature>
<dbReference type="Proteomes" id="UP001501638">
    <property type="component" value="Unassembled WGS sequence"/>
</dbReference>
<sequence>MVEDGTRDPVAGAVLLVRRGVRGGTGVAGAVVDRHDFSRLLTSVPFRRAECRPAGRAFFTTLLLRNSKERGKPRSDQPEWDASRKACLTRRHPAGRPARPRAPRGPGPSPVAAAP</sequence>
<gene>
    <name evidence="2" type="ORF">GCM10010405_52310</name>
</gene>
<organism evidence="2 3">
    <name type="scientific">Streptomyces macrosporus</name>
    <dbReference type="NCBI Taxonomy" id="44032"/>
    <lineage>
        <taxon>Bacteria</taxon>
        <taxon>Bacillati</taxon>
        <taxon>Actinomycetota</taxon>
        <taxon>Actinomycetes</taxon>
        <taxon>Kitasatosporales</taxon>
        <taxon>Streptomycetaceae</taxon>
        <taxon>Streptomyces</taxon>
    </lineage>
</organism>
<evidence type="ECO:0000313" key="2">
    <source>
        <dbReference type="EMBL" id="GAA2461435.1"/>
    </source>
</evidence>
<keyword evidence="3" id="KW-1185">Reference proteome</keyword>
<evidence type="ECO:0000256" key="1">
    <source>
        <dbReference type="SAM" id="MobiDB-lite"/>
    </source>
</evidence>
<reference evidence="3" key="1">
    <citation type="journal article" date="2019" name="Int. J. Syst. Evol. Microbiol.">
        <title>The Global Catalogue of Microorganisms (GCM) 10K type strain sequencing project: providing services to taxonomists for standard genome sequencing and annotation.</title>
        <authorList>
            <consortium name="The Broad Institute Genomics Platform"/>
            <consortium name="The Broad Institute Genome Sequencing Center for Infectious Disease"/>
            <person name="Wu L."/>
            <person name="Ma J."/>
        </authorList>
    </citation>
    <scope>NUCLEOTIDE SEQUENCE [LARGE SCALE GENOMIC DNA]</scope>
    <source>
        <strain evidence="3">JCM 6305</strain>
    </source>
</reference>
<comment type="caution">
    <text evidence="2">The sequence shown here is derived from an EMBL/GenBank/DDBJ whole genome shotgun (WGS) entry which is preliminary data.</text>
</comment>
<feature type="region of interest" description="Disordered" evidence="1">
    <location>
        <begin position="66"/>
        <end position="115"/>
    </location>
</feature>
<proteinExistence type="predicted"/>
<name>A0ABP5XNG8_9ACTN</name>